<keyword evidence="7" id="KW-1185">Reference proteome</keyword>
<dbReference type="PROSITE" id="PS51755">
    <property type="entry name" value="OMPR_PHOB"/>
    <property type="match status" value="1"/>
</dbReference>
<dbReference type="SMART" id="SM00028">
    <property type="entry name" value="TPR"/>
    <property type="match status" value="2"/>
</dbReference>
<dbReference type="InterPro" id="IPR016032">
    <property type="entry name" value="Sig_transdc_resp-reg_C-effctor"/>
</dbReference>
<dbReference type="PANTHER" id="PTHR12558:SF33">
    <property type="entry name" value="BLL7664 PROTEIN"/>
    <property type="match status" value="1"/>
</dbReference>
<evidence type="ECO:0000256" key="3">
    <source>
        <dbReference type="PROSITE-ProRule" id="PRU01091"/>
    </source>
</evidence>
<dbReference type="SUPFAM" id="SSF46894">
    <property type="entry name" value="C-terminal effector domain of the bipartite response regulators"/>
    <property type="match status" value="1"/>
</dbReference>
<keyword evidence="2" id="KW-0802">TPR repeat</keyword>
<evidence type="ECO:0000313" key="6">
    <source>
        <dbReference type="EMBL" id="MFC6868967.1"/>
    </source>
</evidence>
<dbReference type="InterPro" id="IPR001867">
    <property type="entry name" value="OmpR/PhoB-type_DNA-bd"/>
</dbReference>
<proteinExistence type="predicted"/>
<dbReference type="PANTHER" id="PTHR12558">
    <property type="entry name" value="CELL DIVISION CYCLE 16,23,27"/>
    <property type="match status" value="1"/>
</dbReference>
<feature type="repeat" description="TPR" evidence="2">
    <location>
        <begin position="395"/>
        <end position="428"/>
    </location>
</feature>
<dbReference type="Gene3D" id="1.10.10.10">
    <property type="entry name" value="Winged helix-like DNA-binding domain superfamily/Winged helix DNA-binding domain"/>
    <property type="match status" value="1"/>
</dbReference>
<feature type="region of interest" description="Disordered" evidence="4">
    <location>
        <begin position="106"/>
        <end position="135"/>
    </location>
</feature>
<dbReference type="Gene3D" id="1.25.40.10">
    <property type="entry name" value="Tetratricopeptide repeat domain"/>
    <property type="match status" value="1"/>
</dbReference>
<dbReference type="Proteomes" id="UP001596337">
    <property type="component" value="Unassembled WGS sequence"/>
</dbReference>
<dbReference type="InterPro" id="IPR019734">
    <property type="entry name" value="TPR_rpt"/>
</dbReference>
<dbReference type="InterPro" id="IPR011990">
    <property type="entry name" value="TPR-like_helical_dom_sf"/>
</dbReference>
<dbReference type="SMART" id="SM00862">
    <property type="entry name" value="Trans_reg_C"/>
    <property type="match status" value="1"/>
</dbReference>
<feature type="compositionally biased region" description="Basic and acidic residues" evidence="4">
    <location>
        <begin position="125"/>
        <end position="135"/>
    </location>
</feature>
<dbReference type="PROSITE" id="PS50005">
    <property type="entry name" value="TPR"/>
    <property type="match status" value="1"/>
</dbReference>
<evidence type="ECO:0000313" key="7">
    <source>
        <dbReference type="Proteomes" id="UP001596337"/>
    </source>
</evidence>
<protein>
    <submittedName>
        <fullName evidence="6">Winged helix-turn-helix domain-containing tetratricopeptide repeat protein</fullName>
    </submittedName>
</protein>
<dbReference type="Pfam" id="PF13431">
    <property type="entry name" value="TPR_17"/>
    <property type="match status" value="1"/>
</dbReference>
<reference evidence="7" key="1">
    <citation type="journal article" date="2019" name="Int. J. Syst. Evol. Microbiol.">
        <title>The Global Catalogue of Microorganisms (GCM) 10K type strain sequencing project: providing services to taxonomists for standard genome sequencing and annotation.</title>
        <authorList>
            <consortium name="The Broad Institute Genomics Platform"/>
            <consortium name="The Broad Institute Genome Sequencing Center for Infectious Disease"/>
            <person name="Wu L."/>
            <person name="Ma J."/>
        </authorList>
    </citation>
    <scope>NUCLEOTIDE SEQUENCE [LARGE SCALE GENOMIC DNA]</scope>
    <source>
        <strain evidence="7">KCTC 32255</strain>
    </source>
</reference>
<dbReference type="SUPFAM" id="SSF48452">
    <property type="entry name" value="TPR-like"/>
    <property type="match status" value="1"/>
</dbReference>
<dbReference type="EMBL" id="JBHSXX010000001">
    <property type="protein sequence ID" value="MFC6868967.1"/>
    <property type="molecule type" value="Genomic_DNA"/>
</dbReference>
<evidence type="ECO:0000256" key="1">
    <source>
        <dbReference type="ARBA" id="ARBA00023125"/>
    </source>
</evidence>
<evidence type="ECO:0000256" key="4">
    <source>
        <dbReference type="SAM" id="MobiDB-lite"/>
    </source>
</evidence>
<comment type="caution">
    <text evidence="6">The sequence shown here is derived from an EMBL/GenBank/DDBJ whole genome shotgun (WGS) entry which is preliminary data.</text>
</comment>
<dbReference type="RefSeq" id="WP_345403057.1">
    <property type="nucleotide sequence ID" value="NZ_BAABLA010000113.1"/>
</dbReference>
<evidence type="ECO:0000259" key="5">
    <source>
        <dbReference type="PROSITE" id="PS51755"/>
    </source>
</evidence>
<dbReference type="Pfam" id="PF00486">
    <property type="entry name" value="Trans_reg_C"/>
    <property type="match status" value="1"/>
</dbReference>
<organism evidence="6 7">
    <name type="scientific">Haloechinothrix salitolerans</name>
    <dbReference type="NCBI Taxonomy" id="926830"/>
    <lineage>
        <taxon>Bacteria</taxon>
        <taxon>Bacillati</taxon>
        <taxon>Actinomycetota</taxon>
        <taxon>Actinomycetes</taxon>
        <taxon>Pseudonocardiales</taxon>
        <taxon>Pseudonocardiaceae</taxon>
        <taxon>Haloechinothrix</taxon>
    </lineage>
</organism>
<evidence type="ECO:0000256" key="2">
    <source>
        <dbReference type="PROSITE-ProRule" id="PRU00339"/>
    </source>
</evidence>
<dbReference type="InterPro" id="IPR036388">
    <property type="entry name" value="WH-like_DNA-bd_sf"/>
</dbReference>
<keyword evidence="1 3" id="KW-0238">DNA-binding</keyword>
<feature type="DNA-binding region" description="OmpR/PhoB-type" evidence="3">
    <location>
        <begin position="1"/>
        <end position="98"/>
    </location>
</feature>
<accession>A0ABW2C346</accession>
<name>A0ABW2C346_9PSEU</name>
<feature type="domain" description="OmpR/PhoB-type" evidence="5">
    <location>
        <begin position="1"/>
        <end position="98"/>
    </location>
</feature>
<sequence length="533" mass="59726">MALYFGDCVLDRSRYELRRAGEVVAIEPRALRVLLHLIDHRDRAVPKEELLDCVWGNRFVSESALSAQIKGARRAIGDTGRDQRMVKTVHGRGYMFVAPVVCDGTDGEATGTPDTARQEAGPVGRSERPAPTAHDRPVVAVLPFTDLTPSPGSRHVARGLTHDVIAALSKHRWIRVLTAAATAGLKDVPDVVPRLHEEFGARYAVEGTIRLDGQRLRVTATLTDTAAGVCLWADRFDREFKDLFDVLDEMTEVIVATVEPEVGYAERSRSSTRPHTDLRTWDLFHLGVDRFFQFTRDGNVEAQRMLRQCREQDPDFPDAHAWWAYAVVLGMVYWDTDPKPDLLDAALDATSKALRTDDQNALFHVLHGRVRLARREYQAALVANQRAIELNPTFAAAYCGLGDSLCYEGRYDEALVQFERSVTLGSHDPQLWAFLTYGALALLFSHRFDDAITWAERASSIPNCQYWTTAHRLVALAHSGRTPQASAAVPALLEQCPMFSIDYADRKLFYLKRPEQRAMYLDGLRAAGVPEQR</sequence>
<gene>
    <name evidence="6" type="ORF">ACFQGD_17630</name>
</gene>
<dbReference type="CDD" id="cd00383">
    <property type="entry name" value="trans_reg_C"/>
    <property type="match status" value="1"/>
</dbReference>